<evidence type="ECO:0000256" key="1">
    <source>
        <dbReference type="SAM" id="Phobius"/>
    </source>
</evidence>
<reference evidence="2 3" key="1">
    <citation type="journal article" date="2015" name="Genome Announc.">
        <title>Genome Sequence of Salmonella enterica Phage Det7.</title>
        <authorList>
            <person name="Casjens S.R."/>
            <person name="Jacobs-Sera D."/>
            <person name="Hatfull G.F."/>
            <person name="Hendrix R.W."/>
        </authorList>
    </citation>
    <scope>NUCLEOTIDE SEQUENCE [LARGE SCALE GENOMIC DNA]</scope>
</reference>
<accession>A0A0C5PI42</accession>
<keyword evidence="1" id="KW-1133">Transmembrane helix</keyword>
<organism evidence="2 3">
    <name type="scientific">Salmonella phage Det7</name>
    <dbReference type="NCBI Taxonomy" id="454798"/>
    <lineage>
        <taxon>Viruses</taxon>
        <taxon>Duplodnaviria</taxon>
        <taxon>Heunggongvirae</taxon>
        <taxon>Uroviricota</taxon>
        <taxon>Caudoviricetes</taxon>
        <taxon>Pantevenvirales</taxon>
        <taxon>Ackermannviridae</taxon>
        <taxon>Cvivirinae</taxon>
        <taxon>Kuttervirus</taxon>
        <taxon>Kuttervirus Det7</taxon>
    </lineage>
</organism>
<gene>
    <name evidence="2" type="primary">155</name>
    <name evidence="2" type="ORF">DET7_155</name>
</gene>
<feature type="transmembrane region" description="Helical" evidence="1">
    <location>
        <begin position="41"/>
        <end position="60"/>
    </location>
</feature>
<keyword evidence="3" id="KW-1185">Reference proteome</keyword>
<feature type="transmembrane region" description="Helical" evidence="1">
    <location>
        <begin position="12"/>
        <end position="35"/>
    </location>
</feature>
<keyword evidence="1" id="KW-0472">Membrane</keyword>
<evidence type="ECO:0000313" key="3">
    <source>
        <dbReference type="Proteomes" id="UP000032405"/>
    </source>
</evidence>
<sequence length="63" mass="6998">MLRCKRGSNSFKLGMLTGVTFMIALDSLVGLLSLPDFRMERFILLVLFGGVSIICALKAYKKI</sequence>
<evidence type="ECO:0000313" key="2">
    <source>
        <dbReference type="EMBL" id="AJQ20974.1"/>
    </source>
</evidence>
<dbReference type="KEGG" id="vg:24366700"/>
<dbReference type="RefSeq" id="YP_009140332.1">
    <property type="nucleotide sequence ID" value="NC_027119.1"/>
</dbReference>
<proteinExistence type="predicted"/>
<keyword evidence="1" id="KW-0812">Transmembrane</keyword>
<dbReference type="EMBL" id="KP797973">
    <property type="protein sequence ID" value="AJQ20974.1"/>
    <property type="molecule type" value="Genomic_DNA"/>
</dbReference>
<dbReference type="GeneID" id="24366700"/>
<protein>
    <submittedName>
        <fullName evidence="2">Uncharacterized protein</fullName>
    </submittedName>
</protein>
<name>A0A0C5PI42_9CAUD</name>
<dbReference type="Proteomes" id="UP000032405">
    <property type="component" value="Segment"/>
</dbReference>